<feature type="compositionally biased region" description="Pro residues" evidence="1">
    <location>
        <begin position="213"/>
        <end position="233"/>
    </location>
</feature>
<name>A0A2K3LX77_TRIPR</name>
<gene>
    <name evidence="2" type="ORF">L195_g039173</name>
</gene>
<dbReference type="STRING" id="57577.A0A2K3LX77"/>
<dbReference type="PANTHER" id="PTHR12550">
    <property type="entry name" value="HEPATOMA-DERIVED GROWTH FACTOR-RELATED"/>
    <property type="match status" value="1"/>
</dbReference>
<feature type="compositionally biased region" description="Basic and acidic residues" evidence="1">
    <location>
        <begin position="168"/>
        <end position="177"/>
    </location>
</feature>
<evidence type="ECO:0000313" key="2">
    <source>
        <dbReference type="EMBL" id="PNX83135.1"/>
    </source>
</evidence>
<feature type="region of interest" description="Disordered" evidence="1">
    <location>
        <begin position="127"/>
        <end position="149"/>
    </location>
</feature>
<protein>
    <submittedName>
        <fullName evidence="2">Enhancer of AG-4 protein 2-like</fullName>
    </submittedName>
</protein>
<dbReference type="AlphaFoldDB" id="A0A2K3LX77"/>
<reference evidence="2 3" key="2">
    <citation type="journal article" date="2017" name="Front. Plant Sci.">
        <title>Gene Classification and Mining of Molecular Markers Useful in Red Clover (Trifolium pratense) Breeding.</title>
        <authorList>
            <person name="Istvanek J."/>
            <person name="Dluhosova J."/>
            <person name="Dluhos P."/>
            <person name="Patkova L."/>
            <person name="Nedelnik J."/>
            <person name="Repkova J."/>
        </authorList>
    </citation>
    <scope>NUCLEOTIDE SEQUENCE [LARGE SCALE GENOMIC DNA]</scope>
    <source>
        <strain evidence="3">cv. Tatra</strain>
        <tissue evidence="2">Young leaves</tissue>
    </source>
</reference>
<dbReference type="ExpressionAtlas" id="A0A2K3LX77">
    <property type="expression patterns" value="baseline"/>
</dbReference>
<feature type="non-terminal residue" evidence="2">
    <location>
        <position position="233"/>
    </location>
</feature>
<evidence type="ECO:0000313" key="3">
    <source>
        <dbReference type="Proteomes" id="UP000236291"/>
    </source>
</evidence>
<comment type="caution">
    <text evidence="2">The sequence shown here is derived from an EMBL/GenBank/DDBJ whole genome shotgun (WGS) entry which is preliminary data.</text>
</comment>
<dbReference type="Proteomes" id="UP000236291">
    <property type="component" value="Unassembled WGS sequence"/>
</dbReference>
<feature type="compositionally biased region" description="Polar residues" evidence="1">
    <location>
        <begin position="189"/>
        <end position="204"/>
    </location>
</feature>
<proteinExistence type="predicted"/>
<evidence type="ECO:0000256" key="1">
    <source>
        <dbReference type="SAM" id="MobiDB-lite"/>
    </source>
</evidence>
<sequence>MSGKGSFMGKTLNSSSTANNLIAFSSNYALHDHVLRLWLERKILPESVIRRHMDEIGGSNDDITVSYNFRRPSRAERSVDDPIREMEGMLVDEYGSNATFQLPGLSCHAFDEDEDEDLQINSCTDMYGTSPADPTPKFGGSEPYTMTPNDKRHCILEDVDGELEMEDVSGHPKDERPVYLNSTDETDMLLQSSNRNLDPTSNISEDIVATPEGSPPLPLDSPPLTPPLPSSPP</sequence>
<accession>A0A2K3LX77</accession>
<dbReference type="PANTHER" id="PTHR12550:SF70">
    <property type="entry name" value="JIL-1 ANCHORING AND STABILIZING PROTEIN, ISOFORM A"/>
    <property type="match status" value="1"/>
</dbReference>
<dbReference type="EMBL" id="ASHM01043444">
    <property type="protein sequence ID" value="PNX83135.1"/>
    <property type="molecule type" value="Genomic_DNA"/>
</dbReference>
<reference evidence="2 3" key="1">
    <citation type="journal article" date="2014" name="Am. J. Bot.">
        <title>Genome assembly and annotation for red clover (Trifolium pratense; Fabaceae).</title>
        <authorList>
            <person name="Istvanek J."/>
            <person name="Jaros M."/>
            <person name="Krenek A."/>
            <person name="Repkova J."/>
        </authorList>
    </citation>
    <scope>NUCLEOTIDE SEQUENCE [LARGE SCALE GENOMIC DNA]</scope>
    <source>
        <strain evidence="3">cv. Tatra</strain>
        <tissue evidence="2">Young leaves</tissue>
    </source>
</reference>
<organism evidence="2 3">
    <name type="scientific">Trifolium pratense</name>
    <name type="common">Red clover</name>
    <dbReference type="NCBI Taxonomy" id="57577"/>
    <lineage>
        <taxon>Eukaryota</taxon>
        <taxon>Viridiplantae</taxon>
        <taxon>Streptophyta</taxon>
        <taxon>Embryophyta</taxon>
        <taxon>Tracheophyta</taxon>
        <taxon>Spermatophyta</taxon>
        <taxon>Magnoliopsida</taxon>
        <taxon>eudicotyledons</taxon>
        <taxon>Gunneridae</taxon>
        <taxon>Pentapetalae</taxon>
        <taxon>rosids</taxon>
        <taxon>fabids</taxon>
        <taxon>Fabales</taxon>
        <taxon>Fabaceae</taxon>
        <taxon>Papilionoideae</taxon>
        <taxon>50 kb inversion clade</taxon>
        <taxon>NPAAA clade</taxon>
        <taxon>Hologalegina</taxon>
        <taxon>IRL clade</taxon>
        <taxon>Trifolieae</taxon>
        <taxon>Trifolium</taxon>
    </lineage>
</organism>
<feature type="region of interest" description="Disordered" evidence="1">
    <location>
        <begin position="166"/>
        <end position="233"/>
    </location>
</feature>